<dbReference type="Proteomes" id="UP000694044">
    <property type="component" value="Unassembled WGS sequence"/>
</dbReference>
<comment type="caution">
    <text evidence="3">The sequence shown here is derived from an EMBL/GenBank/DDBJ whole genome shotgun (WGS) entry which is preliminary data.</text>
</comment>
<proteinExistence type="predicted"/>
<evidence type="ECO:0000313" key="3">
    <source>
        <dbReference type="EMBL" id="KAG7378708.1"/>
    </source>
</evidence>
<keyword evidence="1" id="KW-1133">Transmembrane helix</keyword>
<reference evidence="3" key="1">
    <citation type="submission" date="2021-02" db="EMBL/GenBank/DDBJ databases">
        <authorList>
            <person name="Palmer J.M."/>
        </authorList>
    </citation>
    <scope>NUCLEOTIDE SEQUENCE</scope>
    <source>
        <strain evidence="3">SCRP734</strain>
    </source>
</reference>
<dbReference type="EMBL" id="JAGDFM010000403">
    <property type="protein sequence ID" value="KAG7378708.1"/>
    <property type="molecule type" value="Genomic_DNA"/>
</dbReference>
<name>A0A8T1VF13_9STRA</name>
<evidence type="ECO:0000259" key="2">
    <source>
        <dbReference type="Pfam" id="PF13472"/>
    </source>
</evidence>
<feature type="transmembrane region" description="Helical" evidence="1">
    <location>
        <begin position="53"/>
        <end position="70"/>
    </location>
</feature>
<keyword evidence="4" id="KW-1185">Reference proteome</keyword>
<dbReference type="Pfam" id="PF13472">
    <property type="entry name" value="Lipase_GDSL_2"/>
    <property type="match status" value="1"/>
</dbReference>
<dbReference type="AlphaFoldDB" id="A0A8T1VF13"/>
<accession>A0A8T1VF13</accession>
<feature type="domain" description="SGNH hydrolase-type esterase" evidence="2">
    <location>
        <begin position="69"/>
        <end position="236"/>
    </location>
</feature>
<dbReference type="InterPro" id="IPR045136">
    <property type="entry name" value="Iah1-like"/>
</dbReference>
<keyword evidence="1" id="KW-0812">Transmembrane</keyword>
<dbReference type="PANTHER" id="PTHR14209:SF19">
    <property type="entry name" value="ISOAMYL ACETATE-HYDROLYZING ESTERASE 1 HOMOLOG"/>
    <property type="match status" value="1"/>
</dbReference>
<gene>
    <name evidence="3" type="ORF">PHYPSEUDO_009747</name>
</gene>
<keyword evidence="1" id="KW-0472">Membrane</keyword>
<dbReference type="OrthoDB" id="671439at2759"/>
<organism evidence="3 4">
    <name type="scientific">Phytophthora pseudosyringae</name>
    <dbReference type="NCBI Taxonomy" id="221518"/>
    <lineage>
        <taxon>Eukaryota</taxon>
        <taxon>Sar</taxon>
        <taxon>Stramenopiles</taxon>
        <taxon>Oomycota</taxon>
        <taxon>Peronosporomycetes</taxon>
        <taxon>Peronosporales</taxon>
        <taxon>Peronosporaceae</taxon>
        <taxon>Phytophthora</taxon>
    </lineage>
</organism>
<sequence length="243" mass="26220">MVISTPASTQLSLQLPSVPAASPRACMKPPASVNPDPIPKFRLCRATSKRNKAYLAIAAVLAVAVVIAGTDPSNGGWVTLLQAKYTRSADTVARGLGGYNTSWFVKYAMPVILREIYSHLYTPALVTVWLGANDAALANGSNAERHVPIDLYTANLVQIVKSFSESVPAVIILLVTPPHIDDAVRHKYSNERSDSKRGQLDRSNVMAANYARACVEAANYLGVLVLDLHAYFNEMPASTRNAL</sequence>
<dbReference type="InterPro" id="IPR013830">
    <property type="entry name" value="SGNH_hydro"/>
</dbReference>
<dbReference type="PANTHER" id="PTHR14209">
    <property type="entry name" value="ISOAMYL ACETATE-HYDROLYZING ESTERASE 1"/>
    <property type="match status" value="1"/>
</dbReference>
<evidence type="ECO:0000313" key="4">
    <source>
        <dbReference type="Proteomes" id="UP000694044"/>
    </source>
</evidence>
<protein>
    <recommendedName>
        <fullName evidence="2">SGNH hydrolase-type esterase domain-containing protein</fullName>
    </recommendedName>
</protein>
<evidence type="ECO:0000256" key="1">
    <source>
        <dbReference type="SAM" id="Phobius"/>
    </source>
</evidence>